<evidence type="ECO:0000313" key="2">
    <source>
        <dbReference type="EMBL" id="KAJ1613071.1"/>
    </source>
</evidence>
<comment type="similarity">
    <text evidence="1">Belongs to the STXBP/unc-18/SEC1 family.</text>
</comment>
<dbReference type="InterPro" id="IPR043155">
    <property type="entry name" value="VPS33_dom3b"/>
</dbReference>
<sequence>MDLIRLNCRKTLLNFLECIAEKDNDNSLAPQIFIETSISSFLSLITDIVDYNNFGFKRIQPLIISEDIEQRIESIICDVEFDSSARVNTIYKFKIVLLCHPSLSSTCTIVKHIELVSKLLKKNIRKQKVDVCFYIGFVPFYSRAILRLLHQQLTSINVFPECYSVNLYWAPIDETSLSMEVKNVFFDFHVYKEESSLQLVACSLYWLLKFTNSTNIPIYSIGSAGVAVLEYLIRYIKENALLSNSFEPFDWNSLFETDNDQNKKQLGFNRFDKDLLINTLEFTQHYFQDSVTENTASDSDFISDSPMVFEKVIIIDRRCDMVTPLSTPFSYHAILDFLFGVQKTYVDIPTEKVASDINEESPYWKLPLLGDPLFTTLKDLKLKDVGVYLHQKANELQSLYQEKEKLKDISAIGDFIRKLKGKQHEQGTLAKHVNIATYLNEYFTKDYQTLSRLKLEDSIMSDSPQSVTGVVKELSTRFSEAISLRVESPLEDLLDQDDIQIEEIYRILCLSCIVENGFKNKKVFEQLKKHILSVFGFEELYRMNILERVGLFKLDLSRKSNWQSIKRSLNLFVDECESESDISCVYSGYAPISTRIVEILCGGASNIKLGDSDALKEALSYVWGPSIELIPTAPSNIHQNSCLVVFVGGVTFGEIATLRKLQGIINKDIIVATTEIINHRSFFESCKKPESMSHLKNENK</sequence>
<dbReference type="Gene3D" id="3.40.50.1910">
    <property type="match status" value="2"/>
</dbReference>
<dbReference type="SUPFAM" id="SSF56815">
    <property type="entry name" value="Sec1/munc18-like (SM) proteins"/>
    <property type="match status" value="1"/>
</dbReference>
<dbReference type="GO" id="GO:0016192">
    <property type="term" value="P:vesicle-mediated transport"/>
    <property type="evidence" value="ECO:0007669"/>
    <property type="project" value="InterPro"/>
</dbReference>
<dbReference type="Gene3D" id="3.90.830.10">
    <property type="entry name" value="Syntaxin Binding Protein 1, Chain A, domain 2"/>
    <property type="match status" value="1"/>
</dbReference>
<dbReference type="Proteomes" id="UP001067231">
    <property type="component" value="Unassembled WGS sequence"/>
</dbReference>
<dbReference type="OrthoDB" id="10262287at2759"/>
<name>A0A9D5HVW1_9CRYT</name>
<proteinExistence type="inferred from homology"/>
<organism evidence="2">
    <name type="scientific">Cryptosporidium canis</name>
    <dbReference type="NCBI Taxonomy" id="195482"/>
    <lineage>
        <taxon>Eukaryota</taxon>
        <taxon>Sar</taxon>
        <taxon>Alveolata</taxon>
        <taxon>Apicomplexa</taxon>
        <taxon>Conoidasida</taxon>
        <taxon>Coccidia</taxon>
        <taxon>Eucoccidiorida</taxon>
        <taxon>Eimeriorina</taxon>
        <taxon>Cryptosporidiidae</taxon>
        <taxon>Cryptosporidium</taxon>
    </lineage>
</organism>
<dbReference type="Pfam" id="PF00995">
    <property type="entry name" value="Sec1"/>
    <property type="match status" value="1"/>
</dbReference>
<dbReference type="InterPro" id="IPR036045">
    <property type="entry name" value="Sec1-like_sf"/>
</dbReference>
<comment type="caution">
    <text evidence="2">The sequence shown here is derived from an EMBL/GenBank/DDBJ whole genome shotgun (WGS) entry which is preliminary data.</text>
</comment>
<accession>A0A9D5HVW1</accession>
<reference evidence="2" key="1">
    <citation type="submission" date="2022-10" db="EMBL/GenBank/DDBJ databases">
        <title>Adaptive evolution leads to modifications in subtelomeric GC content in a zoonotic Cryptosporidium species.</title>
        <authorList>
            <person name="Li J."/>
            <person name="Feng Y."/>
            <person name="Xiao L."/>
        </authorList>
    </citation>
    <scope>NUCLEOTIDE SEQUENCE</scope>
    <source>
        <strain evidence="2">33844</strain>
    </source>
</reference>
<gene>
    <name evidence="2" type="ORF">OJ253_313</name>
</gene>
<protein>
    <submittedName>
        <fullName evidence="2">Sec1-like protein</fullName>
    </submittedName>
</protein>
<dbReference type="InterPro" id="IPR001619">
    <property type="entry name" value="Sec1-like"/>
</dbReference>
<dbReference type="InterPro" id="IPR043127">
    <property type="entry name" value="Sec-1-like_dom3a"/>
</dbReference>
<dbReference type="Gene3D" id="1.25.40.850">
    <property type="match status" value="1"/>
</dbReference>
<evidence type="ECO:0000256" key="1">
    <source>
        <dbReference type="ARBA" id="ARBA00009884"/>
    </source>
</evidence>
<dbReference type="PANTHER" id="PTHR11679">
    <property type="entry name" value="VESICLE PROTEIN SORTING-ASSOCIATED"/>
    <property type="match status" value="1"/>
</dbReference>
<dbReference type="EMBL" id="JAPCXC010000004">
    <property type="protein sequence ID" value="KAJ1613071.1"/>
    <property type="molecule type" value="Genomic_DNA"/>
</dbReference>
<dbReference type="InterPro" id="IPR027482">
    <property type="entry name" value="Sec1-like_dom2"/>
</dbReference>
<dbReference type="AlphaFoldDB" id="A0A9D5HVW1"/>